<organism evidence="3">
    <name type="scientific">Siphoviridae sp. ctt0c4</name>
    <dbReference type="NCBI Taxonomy" id="2825702"/>
    <lineage>
        <taxon>Viruses</taxon>
        <taxon>Duplodnaviria</taxon>
        <taxon>Heunggongvirae</taxon>
        <taxon>Uroviricota</taxon>
        <taxon>Caudoviricetes</taxon>
    </lineage>
</organism>
<evidence type="ECO:0000313" key="3">
    <source>
        <dbReference type="EMBL" id="DAG01149.1"/>
    </source>
</evidence>
<evidence type="ECO:0000259" key="2">
    <source>
        <dbReference type="Pfam" id="PF17288"/>
    </source>
</evidence>
<accession>A0A8S5V359</accession>
<dbReference type="PANTHER" id="PTHR39184:SF1">
    <property type="entry name" value="PBSX PHAGE TERMINASE LARGE SUBUNIT"/>
    <property type="match status" value="1"/>
</dbReference>
<feature type="domain" description="Phage terminase large subunit C-terminal" evidence="2">
    <location>
        <begin position="233"/>
        <end position="373"/>
    </location>
</feature>
<dbReference type="Pfam" id="PF17288">
    <property type="entry name" value="Terminase_3C"/>
    <property type="match status" value="1"/>
</dbReference>
<sequence>MKTTYVFDKLLEATVDPNVRGVSSRGGTRSSKTWSMLQLLYIMARESETPLLISCVTDTMPGIKRGMFRDFKRMLQDEGVWDDKCMNLTDSIYTLENGSQIEFFGCEDSSKVFGPARDVLFVNEAQRVPFEVFRQMAVRTRLMLYIDFNPVKKFWAHDYFKGPGMVEIVSTYKDNPYLTPEQIEEIERNRADENWWRIFGLGETGGVEGLVYPEYDIVPSFPADVTGQCLGLDFGFTGDPTAIVRVGFKGRDLYIEELEYRTGMVNWDISEVLHDLGFHKTYTIADSAEQKSITEISRLGCKIIPCIKGKGSVVAGISEVKQFKLHVVAGSRNVQDEFDQYSWTLDRMTGMYDTTKPQDANNHAMDALRYAVDYLITKYRPGAKNQRKNG</sequence>
<dbReference type="Gene3D" id="3.30.420.280">
    <property type="match status" value="1"/>
</dbReference>
<name>A0A8S5V359_9CAUD</name>
<feature type="domain" description="Phage terminase large subunit N-terminal" evidence="1">
    <location>
        <begin position="24"/>
        <end position="203"/>
    </location>
</feature>
<dbReference type="EMBL" id="BK016188">
    <property type="protein sequence ID" value="DAG01149.1"/>
    <property type="molecule type" value="Genomic_DNA"/>
</dbReference>
<dbReference type="Pfam" id="PF04466">
    <property type="entry name" value="Terminase_3"/>
    <property type="match status" value="1"/>
</dbReference>
<dbReference type="PANTHER" id="PTHR39184">
    <property type="match status" value="1"/>
</dbReference>
<dbReference type="Gene3D" id="3.40.50.300">
    <property type="entry name" value="P-loop containing nucleotide triphosphate hydrolases"/>
    <property type="match status" value="1"/>
</dbReference>
<dbReference type="InterPro" id="IPR027417">
    <property type="entry name" value="P-loop_NTPase"/>
</dbReference>
<evidence type="ECO:0000259" key="1">
    <source>
        <dbReference type="Pfam" id="PF04466"/>
    </source>
</evidence>
<dbReference type="InterPro" id="IPR035413">
    <property type="entry name" value="Terminase_L_C"/>
</dbReference>
<reference evidence="3" key="1">
    <citation type="journal article" date="2021" name="Proc. Natl. Acad. Sci. U.S.A.">
        <title>A Catalog of Tens of Thousands of Viruses from Human Metagenomes Reveals Hidden Associations with Chronic Diseases.</title>
        <authorList>
            <person name="Tisza M.J."/>
            <person name="Buck C.B."/>
        </authorList>
    </citation>
    <scope>NUCLEOTIDE SEQUENCE</scope>
    <source>
        <strain evidence="3">Ctt0c4</strain>
    </source>
</reference>
<dbReference type="InterPro" id="IPR035412">
    <property type="entry name" value="Terminase_L_N"/>
</dbReference>
<dbReference type="InterPro" id="IPR052380">
    <property type="entry name" value="Viral_DNA_packaging_terminase"/>
</dbReference>
<protein>
    <submittedName>
        <fullName evidence="3">Terminase large subunit</fullName>
    </submittedName>
</protein>
<proteinExistence type="predicted"/>